<reference evidence="1" key="1">
    <citation type="submission" date="2021-01" db="EMBL/GenBank/DDBJ databases">
        <title>Adiantum capillus-veneris genome.</title>
        <authorList>
            <person name="Fang Y."/>
            <person name="Liao Q."/>
        </authorList>
    </citation>
    <scope>NUCLEOTIDE SEQUENCE</scope>
    <source>
        <strain evidence="1">H3</strain>
        <tissue evidence="1">Leaf</tissue>
    </source>
</reference>
<organism evidence="1 2">
    <name type="scientific">Adiantum capillus-veneris</name>
    <name type="common">Maidenhair fern</name>
    <dbReference type="NCBI Taxonomy" id="13818"/>
    <lineage>
        <taxon>Eukaryota</taxon>
        <taxon>Viridiplantae</taxon>
        <taxon>Streptophyta</taxon>
        <taxon>Embryophyta</taxon>
        <taxon>Tracheophyta</taxon>
        <taxon>Polypodiopsida</taxon>
        <taxon>Polypodiidae</taxon>
        <taxon>Polypodiales</taxon>
        <taxon>Pteridineae</taxon>
        <taxon>Pteridaceae</taxon>
        <taxon>Vittarioideae</taxon>
        <taxon>Adiantum</taxon>
    </lineage>
</organism>
<protein>
    <submittedName>
        <fullName evidence="1">Uncharacterized protein</fullName>
    </submittedName>
</protein>
<evidence type="ECO:0000313" key="2">
    <source>
        <dbReference type="Proteomes" id="UP000886520"/>
    </source>
</evidence>
<dbReference type="AlphaFoldDB" id="A0A9D4Z3W5"/>
<name>A0A9D4Z3W5_ADICA</name>
<proteinExistence type="predicted"/>
<accession>A0A9D4Z3W5</accession>
<dbReference type="EMBL" id="JABFUD020000023">
    <property type="protein sequence ID" value="KAI5061493.1"/>
    <property type="molecule type" value="Genomic_DNA"/>
</dbReference>
<comment type="caution">
    <text evidence="1">The sequence shown here is derived from an EMBL/GenBank/DDBJ whole genome shotgun (WGS) entry which is preliminary data.</text>
</comment>
<dbReference type="Proteomes" id="UP000886520">
    <property type="component" value="Chromosome 23"/>
</dbReference>
<sequence length="65" mass="7074">MGGKVVNGASARVDCLEPRNHKGQYSESAILYLLSPKLHDLLRRTRAPAKRVEPKAIGISNICAC</sequence>
<gene>
    <name evidence="1" type="ORF">GOP47_0023998</name>
</gene>
<evidence type="ECO:0000313" key="1">
    <source>
        <dbReference type="EMBL" id="KAI5061493.1"/>
    </source>
</evidence>
<keyword evidence="2" id="KW-1185">Reference proteome</keyword>